<evidence type="ECO:0000256" key="2">
    <source>
        <dbReference type="ARBA" id="ARBA00002368"/>
    </source>
</evidence>
<comment type="cofactor">
    <cofactor evidence="1">
        <name>Zn(2+)</name>
        <dbReference type="ChEBI" id="CHEBI:29105"/>
    </cofactor>
</comment>
<dbReference type="GO" id="GO:0046872">
    <property type="term" value="F:metal ion binding"/>
    <property type="evidence" value="ECO:0007669"/>
    <property type="project" value="UniProtKB-KW"/>
</dbReference>
<sequence length="353" mass="38304">MRLPGLIDVHVHLREPGGEHKETFATGTAAALAGGVTTVLAMPNTSPPITDAETFALADARARAGARCDYGIFLGATDTNAPLPAALQQRAAGLKIYVNDTFGPLRVESLAVVMRHLRHWRGAGPVAVHAEGLFVPALAALAALTGTHVHFCHVSRAAEIETIRLAKERGFPITCEVTPHHLWLTEDDLPRLGAFGDMRPRLATRADRDALWAHLDVVDCIATDHAPHTIEEKQSPTPPPGVPGLETTLPLLLTAVHEGRLSMEKLIDLTHRRPRAIFNLPAQPDTYVEVDPDAEWVLPEQGWFTKVGWSPFAGMRVRGRVVRTVVRGQTAFEEGRVLALPGTGRNVRDAALH</sequence>
<dbReference type="PATRIC" id="fig|872965.6.peg.1674"/>
<dbReference type="SUPFAM" id="SSF51338">
    <property type="entry name" value="Composite domain of metallo-dependent hydrolases"/>
    <property type="match status" value="1"/>
</dbReference>
<dbReference type="InterPro" id="IPR050138">
    <property type="entry name" value="DHOase/Allantoinase_Hydrolase"/>
</dbReference>
<accession>A0A0M9UBW1</accession>
<dbReference type="GO" id="GO:0006145">
    <property type="term" value="P:purine nucleobase catabolic process"/>
    <property type="evidence" value="ECO:0007669"/>
    <property type="project" value="TreeGrafter"/>
</dbReference>
<comment type="function">
    <text evidence="2">Catalyzes the reversible cyclization of carbamoyl aspartate to dihydroorotate.</text>
</comment>
<name>A0A0M9UBW1_9CHLR</name>
<dbReference type="Proteomes" id="UP000050502">
    <property type="component" value="Unassembled WGS sequence"/>
</dbReference>
<protein>
    <submittedName>
        <fullName evidence="8">Carbamoyl-phosphate synthase / aspartate carbamoyltransferase / dihydroorotase</fullName>
        <ecNumber evidence="8">2.1.3.2</ecNumber>
        <ecNumber evidence="8">3.5.2.3</ecNumber>
        <ecNumber evidence="8">6.3.5.5</ecNumber>
    </submittedName>
</protein>
<dbReference type="GO" id="GO:0005737">
    <property type="term" value="C:cytoplasm"/>
    <property type="evidence" value="ECO:0007669"/>
    <property type="project" value="TreeGrafter"/>
</dbReference>
<keyword evidence="8" id="KW-0808">Transferase</keyword>
<keyword evidence="5 8" id="KW-0378">Hydrolase</keyword>
<dbReference type="InterPro" id="IPR011059">
    <property type="entry name" value="Metal-dep_hydrolase_composite"/>
</dbReference>
<dbReference type="EMBL" id="LGKN01000005">
    <property type="protein sequence ID" value="KPL87601.1"/>
    <property type="molecule type" value="Genomic_DNA"/>
</dbReference>
<dbReference type="Gene3D" id="3.20.20.140">
    <property type="entry name" value="Metal-dependent hydrolases"/>
    <property type="match status" value="1"/>
</dbReference>
<dbReference type="PANTHER" id="PTHR43668:SF2">
    <property type="entry name" value="ALLANTOINASE"/>
    <property type="match status" value="1"/>
</dbReference>
<dbReference type="GO" id="GO:0004070">
    <property type="term" value="F:aspartate carbamoyltransferase activity"/>
    <property type="evidence" value="ECO:0007669"/>
    <property type="project" value="UniProtKB-EC"/>
</dbReference>
<evidence type="ECO:0000256" key="1">
    <source>
        <dbReference type="ARBA" id="ARBA00001947"/>
    </source>
</evidence>
<dbReference type="EC" id="3.5.2.3" evidence="8"/>
<reference evidence="9 11" key="2">
    <citation type="submission" date="2015-07" db="EMBL/GenBank/DDBJ databases">
        <title>Whole genome sequence of Ardenticatena maritima DSM 23922.</title>
        <authorList>
            <person name="Hemp J."/>
            <person name="Ward L.M."/>
            <person name="Pace L.A."/>
            <person name="Fischer W.W."/>
        </authorList>
    </citation>
    <scope>NUCLEOTIDE SEQUENCE [LARGE SCALE GENOMIC DNA]</scope>
    <source>
        <strain evidence="9 11">110S</strain>
    </source>
</reference>
<dbReference type="EMBL" id="BBZA01000039">
    <property type="protein sequence ID" value="GAP62287.1"/>
    <property type="molecule type" value="Genomic_DNA"/>
</dbReference>
<evidence type="ECO:0000256" key="5">
    <source>
        <dbReference type="ARBA" id="ARBA00022801"/>
    </source>
</evidence>
<evidence type="ECO:0000259" key="7">
    <source>
        <dbReference type="Pfam" id="PF12890"/>
    </source>
</evidence>
<dbReference type="OrthoDB" id="9765462at2"/>
<dbReference type="InterPro" id="IPR032466">
    <property type="entry name" value="Metal_Hydrolase"/>
</dbReference>
<dbReference type="RefSeq" id="WP_054492226.1">
    <property type="nucleotide sequence ID" value="NZ_BBZA01000039.1"/>
</dbReference>
<dbReference type="FunCoup" id="A0A0M9UBW1">
    <property type="interactions" value="268"/>
</dbReference>
<dbReference type="SUPFAM" id="SSF51556">
    <property type="entry name" value="Metallo-dependent hydrolases"/>
    <property type="match status" value="1"/>
</dbReference>
<evidence type="ECO:0000313" key="11">
    <source>
        <dbReference type="Proteomes" id="UP000050502"/>
    </source>
</evidence>
<evidence type="ECO:0000313" key="9">
    <source>
        <dbReference type="EMBL" id="KPL87601.1"/>
    </source>
</evidence>
<gene>
    <name evidence="8" type="ORF">ARMA_0710</name>
    <name evidence="9" type="ORF">SE16_08160</name>
</gene>
<comment type="caution">
    <text evidence="8">The sequence shown here is derived from an EMBL/GenBank/DDBJ whole genome shotgun (WGS) entry which is preliminary data.</text>
</comment>
<keyword evidence="6" id="KW-0665">Pyrimidine biosynthesis</keyword>
<dbReference type="InterPro" id="IPR002195">
    <property type="entry name" value="Dihydroorotase_CS"/>
</dbReference>
<evidence type="ECO:0000256" key="6">
    <source>
        <dbReference type="ARBA" id="ARBA00022975"/>
    </source>
</evidence>
<dbReference type="InterPro" id="IPR024403">
    <property type="entry name" value="DHOase_cat"/>
</dbReference>
<dbReference type="GO" id="GO:0004088">
    <property type="term" value="F:carbamoyl-phosphate synthase (glutamine-hydrolyzing) activity"/>
    <property type="evidence" value="ECO:0007669"/>
    <property type="project" value="UniProtKB-EC"/>
</dbReference>
<dbReference type="GO" id="GO:0004038">
    <property type="term" value="F:allantoinase activity"/>
    <property type="evidence" value="ECO:0007669"/>
    <property type="project" value="TreeGrafter"/>
</dbReference>
<keyword evidence="8" id="KW-0436">Ligase</keyword>
<evidence type="ECO:0000256" key="4">
    <source>
        <dbReference type="ARBA" id="ARBA00022723"/>
    </source>
</evidence>
<dbReference type="Proteomes" id="UP000037784">
    <property type="component" value="Unassembled WGS sequence"/>
</dbReference>
<dbReference type="STRING" id="872965.SE16_08160"/>
<dbReference type="PANTHER" id="PTHR43668">
    <property type="entry name" value="ALLANTOINASE"/>
    <property type="match status" value="1"/>
</dbReference>
<evidence type="ECO:0000313" key="10">
    <source>
        <dbReference type="Proteomes" id="UP000037784"/>
    </source>
</evidence>
<reference evidence="8 10" key="1">
    <citation type="journal article" date="2015" name="Genome Announc.">
        <title>Draft Genome Sequence of a Heterotrophic Facultative Anaerobic Thermophilic Bacterium, Ardenticatena maritima Strain 110ST.</title>
        <authorList>
            <person name="Kawaichi S."/>
            <person name="Yoshida T."/>
            <person name="Sako Y."/>
            <person name="Nakamura R."/>
        </authorList>
    </citation>
    <scope>NUCLEOTIDE SEQUENCE [LARGE SCALE GENOMIC DNA]</scope>
    <source>
        <strain evidence="8 10">110S</strain>
    </source>
</reference>
<dbReference type="FunFam" id="3.20.20.140:FF:000036">
    <property type="entry name" value="Carbamoyl-phosphate synthase large chain"/>
    <property type="match status" value="1"/>
</dbReference>
<keyword evidence="4" id="KW-0479">Metal-binding</keyword>
<organism evidence="8 10">
    <name type="scientific">Ardenticatena maritima</name>
    <dbReference type="NCBI Taxonomy" id="872965"/>
    <lineage>
        <taxon>Bacteria</taxon>
        <taxon>Bacillati</taxon>
        <taxon>Chloroflexota</taxon>
        <taxon>Ardenticatenia</taxon>
        <taxon>Ardenticatenales</taxon>
        <taxon>Ardenticatenaceae</taxon>
        <taxon>Ardenticatena</taxon>
    </lineage>
</organism>
<dbReference type="AlphaFoldDB" id="A0A0M9UBW1"/>
<dbReference type="PROSITE" id="PS00483">
    <property type="entry name" value="DIHYDROOROTASE_2"/>
    <property type="match status" value="1"/>
</dbReference>
<evidence type="ECO:0000313" key="8">
    <source>
        <dbReference type="EMBL" id="GAP62287.1"/>
    </source>
</evidence>
<keyword evidence="10" id="KW-1185">Reference proteome</keyword>
<comment type="similarity">
    <text evidence="3">Belongs to the metallo-dependent hydrolases superfamily. DHOase family. Class I DHOase subfamily.</text>
</comment>
<dbReference type="EC" id="6.3.5.5" evidence="8"/>
<dbReference type="EC" id="2.1.3.2" evidence="8"/>
<evidence type="ECO:0000256" key="3">
    <source>
        <dbReference type="ARBA" id="ARBA00010286"/>
    </source>
</evidence>
<dbReference type="InParanoid" id="A0A0M9UBW1"/>
<dbReference type="Pfam" id="PF12890">
    <property type="entry name" value="DHOase"/>
    <property type="match status" value="1"/>
</dbReference>
<proteinExistence type="inferred from homology"/>
<dbReference type="GO" id="GO:0004151">
    <property type="term" value="F:dihydroorotase activity"/>
    <property type="evidence" value="ECO:0007669"/>
    <property type="project" value="UniProtKB-EC"/>
</dbReference>
<feature type="domain" description="Dihydroorotase catalytic" evidence="7">
    <location>
        <begin position="3"/>
        <end position="70"/>
    </location>
</feature>
<reference evidence="10" key="3">
    <citation type="submission" date="2015-08" db="EMBL/GenBank/DDBJ databases">
        <title>Draft Genome Sequence of a Heterotrophic Facultative Anaerobic Bacterium Ardenticatena maritima Strain 110S.</title>
        <authorList>
            <person name="Kawaichi S."/>
            <person name="Yoshida T."/>
            <person name="Sako Y."/>
            <person name="Nakamura R."/>
        </authorList>
    </citation>
    <scope>NUCLEOTIDE SEQUENCE [LARGE SCALE GENOMIC DNA]</scope>
    <source>
        <strain evidence="10">110S</strain>
    </source>
</reference>
<dbReference type="PROSITE" id="PS00482">
    <property type="entry name" value="DIHYDROOROTASE_1"/>
    <property type="match status" value="1"/>
</dbReference>